<feature type="domain" description="F-box" evidence="2">
    <location>
        <begin position="392"/>
        <end position="438"/>
    </location>
</feature>
<dbReference type="InterPro" id="IPR006553">
    <property type="entry name" value="Leu-rich_rpt_Cys-con_subtyp"/>
</dbReference>
<gene>
    <name evidence="3" type="ORF">EgrG_000859900</name>
</gene>
<dbReference type="EMBL" id="LK028576">
    <property type="protein sequence ID" value="CDS16182.1"/>
    <property type="molecule type" value="Genomic_DNA"/>
</dbReference>
<dbReference type="PANTHER" id="PTHR13318">
    <property type="entry name" value="PARTNER OF PAIRED, ISOFORM B-RELATED"/>
    <property type="match status" value="1"/>
</dbReference>
<dbReference type="OrthoDB" id="10257471at2759"/>
<dbReference type="InterPro" id="IPR001810">
    <property type="entry name" value="F-box_dom"/>
</dbReference>
<dbReference type="InterPro" id="IPR036047">
    <property type="entry name" value="F-box-like_dom_sf"/>
</dbReference>
<dbReference type="SMART" id="SM00367">
    <property type="entry name" value="LRR_CC"/>
    <property type="match status" value="8"/>
</dbReference>
<sequence length="817" mass="91335">MQSSVSSGLGATVLAVCPDCGRPNFLCLNWCFNCGCLLVGNNISSNSDFLPPYFVPQNFRRFNYTASYSSCDPDKDQHLLIHSNQSSLLSSGQAVPLRRKSTSYISMKNIPSSLDVSEGQLPLMSHLQNSANESRGNASYSFSSIPSSKPVFSAKFLQHLRQRCISGPCDSVRNFYRNFQNRLWEDKSTCSSFSSDSHISETVRLNCPYFFNVGPEFFVPCQSTNALPVYCHNAQSVSQSISQLSELFMGCSTVSQASTDLSRQQPSSFLVNHQSLDTINFNKRLNQNKREVCGFRNKGSNKRNARNYSDRTVYRHFQQPRHVDSVPMGRRRKSRQRSLGSITQIPTANDANNAFRNAVRQESTVPNFFDPSSASVSSLNGLASCEDVTASDLRWLRLPTELWHSIVRLLPYADRASLARTCRKFNAIVADRYNWRIIRLDRYQHLTDSGLAMIGRKKPRQLHFTYCRGDAVTNWGIDQLFKGCGEGLESFSFVGCSKGAFQGDYPLLASTLRCPNLCHIDASYAHTVRDQTVRAIAEGSVALKTLLLNGAQHISNSAIEHLVRHHKHTLERLELFGCFHLNSKIFTTLGECHGLRALAFGFLHHLSSNGLLELISKLPLLASLDLRGTQKLVTDTILSRLAKECPLLEEVVLANMSSLTREEGVITMLHQLPRLRVLDLCGLAVVGDNSLQALATSCPLLEELDISCTSVTETGLLCLANAPAASLRSLRISFCPRITANAIEKLAVSCPKLTHLSLYGFSWIKKWDFLFDQRPNLVIQTETQCIKPTTKEKNRRKVLVYLGPRRPLLTQIPTKVR</sequence>
<dbReference type="GO" id="GO:0019005">
    <property type="term" value="C:SCF ubiquitin ligase complex"/>
    <property type="evidence" value="ECO:0007669"/>
    <property type="project" value="TreeGrafter"/>
</dbReference>
<dbReference type="InterPro" id="IPR032675">
    <property type="entry name" value="LRR_dom_sf"/>
</dbReference>
<dbReference type="Gene3D" id="3.80.10.10">
    <property type="entry name" value="Ribonuclease Inhibitor"/>
    <property type="match status" value="2"/>
</dbReference>
<evidence type="ECO:0000313" key="3">
    <source>
        <dbReference type="EMBL" id="CDS16182.1"/>
    </source>
</evidence>
<dbReference type="SUPFAM" id="SSF52047">
    <property type="entry name" value="RNI-like"/>
    <property type="match status" value="1"/>
</dbReference>
<evidence type="ECO:0000259" key="2">
    <source>
        <dbReference type="PROSITE" id="PS50181"/>
    </source>
</evidence>
<dbReference type="PROSITE" id="PS50181">
    <property type="entry name" value="FBOX"/>
    <property type="match status" value="1"/>
</dbReference>
<dbReference type="SMART" id="SM00256">
    <property type="entry name" value="FBOX"/>
    <property type="match status" value="1"/>
</dbReference>
<dbReference type="AlphaFoldDB" id="A0A068WEY4"/>
<evidence type="ECO:0000313" key="4">
    <source>
        <dbReference type="Proteomes" id="UP000492820"/>
    </source>
</evidence>
<dbReference type="PANTHER" id="PTHR13318:SF235">
    <property type="entry name" value="F-BOX DOMAIN-CONTAINING PROTEIN"/>
    <property type="match status" value="1"/>
</dbReference>
<accession>A0A068WEY4</accession>
<reference evidence="5" key="3">
    <citation type="submission" date="2020-10" db="UniProtKB">
        <authorList>
            <consortium name="WormBaseParasite"/>
        </authorList>
    </citation>
    <scope>IDENTIFICATION</scope>
</reference>
<dbReference type="Proteomes" id="UP000492820">
    <property type="component" value="Unassembled WGS sequence"/>
</dbReference>
<evidence type="ECO:0000313" key="5">
    <source>
        <dbReference type="WBParaSite" id="EgrG_000859900"/>
    </source>
</evidence>
<dbReference type="Pfam" id="PF00646">
    <property type="entry name" value="F-box"/>
    <property type="match status" value="1"/>
</dbReference>
<dbReference type="GO" id="GO:0031146">
    <property type="term" value="P:SCF-dependent proteasomal ubiquitin-dependent protein catabolic process"/>
    <property type="evidence" value="ECO:0007669"/>
    <property type="project" value="TreeGrafter"/>
</dbReference>
<reference evidence="3" key="2">
    <citation type="submission" date="2014-06" db="EMBL/GenBank/DDBJ databases">
        <authorList>
            <person name="Aslett M."/>
        </authorList>
    </citation>
    <scope>NUCLEOTIDE SEQUENCE</scope>
</reference>
<dbReference type="SUPFAM" id="SSF81383">
    <property type="entry name" value="F-box domain"/>
    <property type="match status" value="1"/>
</dbReference>
<evidence type="ECO:0000256" key="1">
    <source>
        <dbReference type="ARBA" id="ARBA00022786"/>
    </source>
</evidence>
<reference evidence="3 4" key="1">
    <citation type="journal article" date="2013" name="Nature">
        <title>The genomes of four tapeworm species reveal adaptations to parasitism.</title>
        <authorList>
            <person name="Tsai I.J."/>
            <person name="Zarowiecki M."/>
            <person name="Holroyd N."/>
            <person name="Garciarrubio A."/>
            <person name="Sanchez-Flores A."/>
            <person name="Brooks K.L."/>
            <person name="Tracey A."/>
            <person name="Bobes R.J."/>
            <person name="Fragoso G."/>
            <person name="Sciutto E."/>
            <person name="Aslett M."/>
            <person name="Beasley H."/>
            <person name="Bennett H.M."/>
            <person name="Cai J."/>
            <person name="Camicia F."/>
            <person name="Clark R."/>
            <person name="Cucher M."/>
            <person name="De Silva N."/>
            <person name="Day T.A."/>
            <person name="Deplazes P."/>
            <person name="Estrada K."/>
            <person name="Fernandez C."/>
            <person name="Holland P.W."/>
            <person name="Hou J."/>
            <person name="Hu S."/>
            <person name="Huckvale T."/>
            <person name="Hung S.S."/>
            <person name="Kamenetzky L."/>
            <person name="Keane J.A."/>
            <person name="Kiss F."/>
            <person name="Koziol U."/>
            <person name="Lambert O."/>
            <person name="Liu K."/>
            <person name="Luo X."/>
            <person name="Luo Y."/>
            <person name="Macchiaroli N."/>
            <person name="Nichol S."/>
            <person name="Paps J."/>
            <person name="Parkinson J."/>
            <person name="Pouchkina-Stantcheva N."/>
            <person name="Riddiford N."/>
            <person name="Rosenzvit M."/>
            <person name="Salinas G."/>
            <person name="Wasmuth J.D."/>
            <person name="Zamanian M."/>
            <person name="Zheng Y."/>
            <person name="Cai X."/>
            <person name="Soberon X."/>
            <person name="Olson P.D."/>
            <person name="Laclette J.P."/>
            <person name="Brehm K."/>
            <person name="Berriman M."/>
            <person name="Garciarrubio A."/>
            <person name="Bobes R.J."/>
            <person name="Fragoso G."/>
            <person name="Sanchez-Flores A."/>
            <person name="Estrada K."/>
            <person name="Cevallos M.A."/>
            <person name="Morett E."/>
            <person name="Gonzalez V."/>
            <person name="Portillo T."/>
            <person name="Ochoa-Leyva A."/>
            <person name="Jose M.V."/>
            <person name="Sciutto E."/>
            <person name="Landa A."/>
            <person name="Jimenez L."/>
            <person name="Valdes V."/>
            <person name="Carrero J.C."/>
            <person name="Larralde C."/>
            <person name="Morales-Montor J."/>
            <person name="Limon-Lason J."/>
            <person name="Soberon X."/>
            <person name="Laclette J.P."/>
        </authorList>
    </citation>
    <scope>NUCLEOTIDE SEQUENCE [LARGE SCALE GENOMIC DNA]</scope>
</reference>
<organism evidence="3">
    <name type="scientific">Echinococcus granulosus</name>
    <name type="common">Hydatid tapeworm</name>
    <dbReference type="NCBI Taxonomy" id="6210"/>
    <lineage>
        <taxon>Eukaryota</taxon>
        <taxon>Metazoa</taxon>
        <taxon>Spiralia</taxon>
        <taxon>Lophotrochozoa</taxon>
        <taxon>Platyhelminthes</taxon>
        <taxon>Cestoda</taxon>
        <taxon>Eucestoda</taxon>
        <taxon>Cyclophyllidea</taxon>
        <taxon>Taeniidae</taxon>
        <taxon>Echinococcus</taxon>
        <taxon>Echinococcus granulosus group</taxon>
    </lineage>
</organism>
<dbReference type="WBParaSite" id="EgrG_000859900">
    <property type="protein sequence ID" value="EgrG_000859900"/>
    <property type="gene ID" value="EgrG_000859900"/>
</dbReference>
<proteinExistence type="predicted"/>
<name>A0A068WEY4_ECHGR</name>
<keyword evidence="1" id="KW-0833">Ubl conjugation pathway</keyword>
<protein>
    <submittedName>
        <fullName evidence="3 5">Leucine rich repeats containing F box</fullName>
    </submittedName>
</protein>